<evidence type="ECO:0000256" key="4">
    <source>
        <dbReference type="ARBA" id="ARBA00008706"/>
    </source>
</evidence>
<evidence type="ECO:0000313" key="13">
    <source>
        <dbReference type="EMBL" id="AZP05726.1"/>
    </source>
</evidence>
<comment type="subcellular location">
    <subcellularLocation>
        <location evidence="2 10">Cytoplasm</location>
    </subcellularLocation>
</comment>
<keyword evidence="5 10" id="KW-0963">Cytoplasm</keyword>
<dbReference type="Pfam" id="PF01087">
    <property type="entry name" value="GalP_UDP_transf"/>
    <property type="match status" value="1"/>
</dbReference>
<evidence type="ECO:0000256" key="6">
    <source>
        <dbReference type="ARBA" id="ARBA00022679"/>
    </source>
</evidence>
<evidence type="ECO:0000256" key="2">
    <source>
        <dbReference type="ARBA" id="ARBA00004496"/>
    </source>
</evidence>
<sequence>MDQIVCDFVAKGVVSQLVHPLDSYYATNRLINLLKKEHYGTTLTPSIPLEDMLDLMDQLVEYAVQEKVIDDTLRAREELEAEIMDVITPAPSVVNKAFWEGYQEAPMRATDDFYKLSKNNDYIKTRHIAKNEHFKTTSKYGVLDITINLSKPEKTKKDIEEAQNSFGNYPECQLCAENEGYKGRPGIAARTNHRVIRIPIQGENWGFQYSPYAYYNEHCIVFTKKHTPMNVTRQTIANLLELVTVLPHYFMGSNAGLPIVGGSLLGHEHYQGGRHHFPMEDAKVTDTWQWKSKPSVTAEKLYWPLSVIRLRSLSIEDLVESGSEIMDAWNDYTNEDLGILANTGETVHNAVTLIARRNGNAYELDVVLRNNRTSKEFPDGVFHPHPDVQHIKKENIGLIEVLGMAILPPRLKTELREVADYVLGKDVEVAPYHLEWANTLKELPNITEENVTTVIQESVGKKFEQVLEDAGVFKQTAAGQEAFQAFTKKFR</sequence>
<dbReference type="PIRSF" id="PIRSF006005">
    <property type="entry name" value="GalT_BS"/>
    <property type="match status" value="1"/>
</dbReference>
<evidence type="ECO:0000256" key="3">
    <source>
        <dbReference type="ARBA" id="ARBA00004947"/>
    </source>
</evidence>
<dbReference type="GO" id="GO:0008108">
    <property type="term" value="F:UDP-glucose:hexose-1-phosphate uridylyltransferase activity"/>
    <property type="evidence" value="ECO:0007669"/>
    <property type="project" value="UniProtKB-UniRule"/>
</dbReference>
<gene>
    <name evidence="10" type="primary">galT</name>
    <name evidence="13" type="ORF">EJN90_07815</name>
</gene>
<comment type="pathway">
    <text evidence="3 10">Carbohydrate metabolism; galactose metabolism.</text>
</comment>
<protein>
    <recommendedName>
        <fullName evidence="10">Galactose-1-phosphate uridylyltransferase</fullName>
        <shortName evidence="10">Gal-1-P uridylyltransferase</shortName>
        <ecNumber evidence="10">2.7.7.12</ecNumber>
    </recommendedName>
    <alternativeName>
        <fullName evidence="10">UDP-glucose--hexose-1-phosphate uridylyltransferase</fullName>
    </alternativeName>
</protein>
<comment type="catalytic activity">
    <reaction evidence="1 10">
        <text>alpha-D-galactose 1-phosphate + UDP-alpha-D-glucose = alpha-D-glucose 1-phosphate + UDP-alpha-D-galactose</text>
        <dbReference type="Rhea" id="RHEA:13989"/>
        <dbReference type="ChEBI" id="CHEBI:58336"/>
        <dbReference type="ChEBI" id="CHEBI:58601"/>
        <dbReference type="ChEBI" id="CHEBI:58885"/>
        <dbReference type="ChEBI" id="CHEBI:66914"/>
        <dbReference type="EC" id="2.7.7.12"/>
    </reaction>
</comment>
<evidence type="ECO:0000313" key="14">
    <source>
        <dbReference type="Proteomes" id="UP000273326"/>
    </source>
</evidence>
<organism evidence="13 14">
    <name type="scientific">Jeotgalibaca ciconiae</name>
    <dbReference type="NCBI Taxonomy" id="2496265"/>
    <lineage>
        <taxon>Bacteria</taxon>
        <taxon>Bacillati</taxon>
        <taxon>Bacillota</taxon>
        <taxon>Bacilli</taxon>
        <taxon>Lactobacillales</taxon>
        <taxon>Carnobacteriaceae</taxon>
        <taxon>Jeotgalibaca</taxon>
    </lineage>
</organism>
<proteinExistence type="inferred from homology"/>
<dbReference type="OrthoDB" id="2293at2"/>
<dbReference type="UniPathway" id="UPA00214"/>
<accession>A0A3S9HEE5</accession>
<dbReference type="InterPro" id="IPR000766">
    <property type="entry name" value="GalP_uridyl_Trfase_II"/>
</dbReference>
<dbReference type="EC" id="2.7.7.12" evidence="10"/>
<evidence type="ECO:0000256" key="7">
    <source>
        <dbReference type="ARBA" id="ARBA00022695"/>
    </source>
</evidence>
<feature type="domain" description="Galactose-1-phosphate uridyl transferase N-terminal" evidence="11">
    <location>
        <begin position="19"/>
        <end position="228"/>
    </location>
</feature>
<dbReference type="PANTHER" id="PTHR39191">
    <property type="entry name" value="GALACTOSE-1-PHOSPHATE URIDYLYLTRANSFERASE"/>
    <property type="match status" value="1"/>
</dbReference>
<dbReference type="EMBL" id="CP034465">
    <property type="protein sequence ID" value="AZP05726.1"/>
    <property type="molecule type" value="Genomic_DNA"/>
</dbReference>
<evidence type="ECO:0000256" key="1">
    <source>
        <dbReference type="ARBA" id="ARBA00001107"/>
    </source>
</evidence>
<keyword evidence="7 10" id="KW-0548">Nucleotidyltransferase</keyword>
<comment type="similarity">
    <text evidence="4 10">Belongs to the galactose-1-phosphate uridylyltransferase type 2 family.</text>
</comment>
<dbReference type="Proteomes" id="UP000273326">
    <property type="component" value="Chromosome"/>
</dbReference>
<dbReference type="HAMAP" id="MF_00571">
    <property type="entry name" value="GalP_UDP_trans"/>
    <property type="match status" value="1"/>
</dbReference>
<keyword evidence="14" id="KW-1185">Reference proteome</keyword>
<name>A0A3S9HEE5_9LACT</name>
<reference evidence="14" key="1">
    <citation type="submission" date="2018-12" db="EMBL/GenBank/DDBJ databases">
        <title>Complete genome sequencing of Jeotgalibaca sp. H21T32.</title>
        <authorList>
            <person name="Bae J.-W."/>
            <person name="Lee S.-Y."/>
        </authorList>
    </citation>
    <scope>NUCLEOTIDE SEQUENCE [LARGE SCALE GENOMIC DNA]</scope>
    <source>
        <strain evidence="14">H21T32</strain>
    </source>
</reference>
<keyword evidence="8 10" id="KW-0299">Galactose metabolism</keyword>
<evidence type="ECO:0000259" key="11">
    <source>
        <dbReference type="Pfam" id="PF01087"/>
    </source>
</evidence>
<dbReference type="AlphaFoldDB" id="A0A3S9HEE5"/>
<dbReference type="GO" id="GO:0005737">
    <property type="term" value="C:cytoplasm"/>
    <property type="evidence" value="ECO:0007669"/>
    <property type="project" value="UniProtKB-SubCell"/>
</dbReference>
<evidence type="ECO:0000256" key="8">
    <source>
        <dbReference type="ARBA" id="ARBA00023144"/>
    </source>
</evidence>
<dbReference type="GO" id="GO:0006012">
    <property type="term" value="P:galactose metabolic process"/>
    <property type="evidence" value="ECO:0007669"/>
    <property type="project" value="UniProtKB-UniRule"/>
</dbReference>
<dbReference type="Pfam" id="PF02744">
    <property type="entry name" value="GalP_UDP_tr_C"/>
    <property type="match status" value="1"/>
</dbReference>
<dbReference type="PANTHER" id="PTHR39191:SF1">
    <property type="entry name" value="DUF4922 DOMAIN-CONTAINING PROTEIN"/>
    <property type="match status" value="1"/>
</dbReference>
<dbReference type="KEGG" id="jeh:EJN90_07815"/>
<dbReference type="InterPro" id="IPR005850">
    <property type="entry name" value="GalP_Utransf_C"/>
</dbReference>
<evidence type="ECO:0000256" key="5">
    <source>
        <dbReference type="ARBA" id="ARBA00022490"/>
    </source>
</evidence>
<evidence type="ECO:0000256" key="9">
    <source>
        <dbReference type="ARBA" id="ARBA00023277"/>
    </source>
</evidence>
<evidence type="ECO:0000259" key="12">
    <source>
        <dbReference type="Pfam" id="PF02744"/>
    </source>
</evidence>
<dbReference type="InterPro" id="IPR005849">
    <property type="entry name" value="GalP_Utransf_N"/>
</dbReference>
<keyword evidence="6 10" id="KW-0808">Transferase</keyword>
<feature type="domain" description="Galactose-1-phosphate uridyl transferase C-terminal" evidence="12">
    <location>
        <begin position="246"/>
        <end position="437"/>
    </location>
</feature>
<keyword evidence="9 10" id="KW-0119">Carbohydrate metabolism</keyword>
<evidence type="ECO:0000256" key="10">
    <source>
        <dbReference type="HAMAP-Rule" id="MF_00571"/>
    </source>
</evidence>